<reference evidence="5 6" key="1">
    <citation type="submission" date="2020-08" db="EMBL/GenBank/DDBJ databases">
        <title>A Genomic Blueprint of the Chicken Gut Microbiome.</title>
        <authorList>
            <person name="Gilroy R."/>
            <person name="Ravi A."/>
            <person name="Getino M."/>
            <person name="Pursley I."/>
            <person name="Horton D.L."/>
            <person name="Alikhan N.-F."/>
            <person name="Baker D."/>
            <person name="Gharbi K."/>
            <person name="Hall N."/>
            <person name="Watson M."/>
            <person name="Adriaenssens E.M."/>
            <person name="Foster-Nyarko E."/>
            <person name="Jarju S."/>
            <person name="Secka A."/>
            <person name="Antonio M."/>
            <person name="Oren A."/>
            <person name="Chaudhuri R."/>
            <person name="La Ragione R.M."/>
            <person name="Hildebrand F."/>
            <person name="Pallen M.J."/>
        </authorList>
    </citation>
    <scope>NUCLEOTIDE SEQUENCE [LARGE SCALE GENOMIC DNA]</scope>
    <source>
        <strain evidence="5 6">Sa3CVN1</strain>
    </source>
</reference>
<dbReference type="InterPro" id="IPR036390">
    <property type="entry name" value="WH_DNA-bd_sf"/>
</dbReference>
<dbReference type="PROSITE" id="PS50995">
    <property type="entry name" value="HTH_MARR_2"/>
    <property type="match status" value="1"/>
</dbReference>
<accession>A0ABR8PUZ3</accession>
<keyword evidence="6" id="KW-1185">Reference proteome</keyword>
<feature type="domain" description="HTH marR-type" evidence="4">
    <location>
        <begin position="1"/>
        <end position="142"/>
    </location>
</feature>
<evidence type="ECO:0000259" key="4">
    <source>
        <dbReference type="PROSITE" id="PS50995"/>
    </source>
</evidence>
<evidence type="ECO:0000256" key="2">
    <source>
        <dbReference type="ARBA" id="ARBA00023125"/>
    </source>
</evidence>
<protein>
    <submittedName>
        <fullName evidence="5">MarR family transcriptional regulator</fullName>
    </submittedName>
</protein>
<dbReference type="SMART" id="SM00347">
    <property type="entry name" value="HTH_MARR"/>
    <property type="match status" value="1"/>
</dbReference>
<sequence>MEVDKILTTEESVQGVFFQAVRLAFTRSHILLGEKGIHPGQQHVLLKLLKKNGQSQKDLAKDMGIKPATVTVMLTRMEKGELIERKKDDNDQRITRIFITKKGKEVCEEVKKIGKQVEEECFENFTIEEKVLFRRLLMQIRDNLTKDCPNMKCE</sequence>
<dbReference type="InterPro" id="IPR036388">
    <property type="entry name" value="WH-like_DNA-bd_sf"/>
</dbReference>
<dbReference type="Gene3D" id="1.10.10.10">
    <property type="entry name" value="Winged helix-like DNA-binding domain superfamily/Winged helix DNA-binding domain"/>
    <property type="match status" value="1"/>
</dbReference>
<evidence type="ECO:0000313" key="6">
    <source>
        <dbReference type="Proteomes" id="UP000627781"/>
    </source>
</evidence>
<keyword evidence="2" id="KW-0238">DNA-binding</keyword>
<gene>
    <name evidence="5" type="ORF">H9661_11510</name>
</gene>
<dbReference type="InterPro" id="IPR000835">
    <property type="entry name" value="HTH_MarR-typ"/>
</dbReference>
<dbReference type="PANTHER" id="PTHR42756:SF1">
    <property type="entry name" value="TRANSCRIPTIONAL REPRESSOR OF EMRAB OPERON"/>
    <property type="match status" value="1"/>
</dbReference>
<evidence type="ECO:0000313" key="5">
    <source>
        <dbReference type="EMBL" id="MBD7911984.1"/>
    </source>
</evidence>
<evidence type="ECO:0000256" key="1">
    <source>
        <dbReference type="ARBA" id="ARBA00023015"/>
    </source>
</evidence>
<dbReference type="Pfam" id="PF01047">
    <property type="entry name" value="MarR"/>
    <property type="match status" value="1"/>
</dbReference>
<dbReference type="PRINTS" id="PR00598">
    <property type="entry name" value="HTHMARR"/>
</dbReference>
<dbReference type="PANTHER" id="PTHR42756">
    <property type="entry name" value="TRANSCRIPTIONAL REGULATOR, MARR"/>
    <property type="match status" value="1"/>
</dbReference>
<organism evidence="5 6">
    <name type="scientific">Clostridium cibarium</name>
    <dbReference type="NCBI Taxonomy" id="2762247"/>
    <lineage>
        <taxon>Bacteria</taxon>
        <taxon>Bacillati</taxon>
        <taxon>Bacillota</taxon>
        <taxon>Clostridia</taxon>
        <taxon>Eubacteriales</taxon>
        <taxon>Clostridiaceae</taxon>
        <taxon>Clostridium</taxon>
    </lineage>
</organism>
<name>A0ABR8PUZ3_9CLOT</name>
<dbReference type="CDD" id="cd00090">
    <property type="entry name" value="HTH_ARSR"/>
    <property type="match status" value="1"/>
</dbReference>
<dbReference type="Proteomes" id="UP000627781">
    <property type="component" value="Unassembled WGS sequence"/>
</dbReference>
<comment type="caution">
    <text evidence="5">The sequence shown here is derived from an EMBL/GenBank/DDBJ whole genome shotgun (WGS) entry which is preliminary data.</text>
</comment>
<keyword evidence="3" id="KW-0804">Transcription</keyword>
<dbReference type="SUPFAM" id="SSF46785">
    <property type="entry name" value="Winged helix' DNA-binding domain"/>
    <property type="match status" value="1"/>
</dbReference>
<proteinExistence type="predicted"/>
<dbReference type="InterPro" id="IPR011991">
    <property type="entry name" value="ArsR-like_HTH"/>
</dbReference>
<dbReference type="EMBL" id="JACSRA010000017">
    <property type="protein sequence ID" value="MBD7911984.1"/>
    <property type="molecule type" value="Genomic_DNA"/>
</dbReference>
<keyword evidence="1" id="KW-0805">Transcription regulation</keyword>
<evidence type="ECO:0000256" key="3">
    <source>
        <dbReference type="ARBA" id="ARBA00023163"/>
    </source>
</evidence>